<dbReference type="Gene3D" id="6.10.250.3150">
    <property type="match status" value="1"/>
</dbReference>
<comment type="caution">
    <text evidence="4">The sequence shown here is derived from an EMBL/GenBank/DDBJ whole genome shotgun (WGS) entry which is preliminary data.</text>
</comment>
<dbReference type="InterPro" id="IPR050570">
    <property type="entry name" value="Cell_wall_metabolism_enzyme"/>
</dbReference>
<proteinExistence type="predicted"/>
<feature type="coiled-coil region" evidence="1">
    <location>
        <begin position="171"/>
        <end position="233"/>
    </location>
</feature>
<evidence type="ECO:0000256" key="1">
    <source>
        <dbReference type="SAM" id="Coils"/>
    </source>
</evidence>
<dbReference type="InterPro" id="IPR016047">
    <property type="entry name" value="M23ase_b-sheet_dom"/>
</dbReference>
<dbReference type="Gene3D" id="2.70.70.10">
    <property type="entry name" value="Glucose Permease (Domain IIA)"/>
    <property type="match status" value="1"/>
</dbReference>
<dbReference type="Pfam" id="PF01551">
    <property type="entry name" value="Peptidase_M23"/>
    <property type="match status" value="1"/>
</dbReference>
<dbReference type="SUPFAM" id="SSF51261">
    <property type="entry name" value="Duplicated hybrid motif"/>
    <property type="match status" value="1"/>
</dbReference>
<accession>A0A8J3YD20</accession>
<keyword evidence="5" id="KW-1185">Reference proteome</keyword>
<dbReference type="InterPro" id="IPR011055">
    <property type="entry name" value="Dup_hybrid_motif"/>
</dbReference>
<dbReference type="Proteomes" id="UP000652013">
    <property type="component" value="Unassembled WGS sequence"/>
</dbReference>
<feature type="domain" description="M23ase beta-sheet core" evidence="3">
    <location>
        <begin position="310"/>
        <end position="408"/>
    </location>
</feature>
<dbReference type="GO" id="GO:0004222">
    <property type="term" value="F:metalloendopeptidase activity"/>
    <property type="evidence" value="ECO:0007669"/>
    <property type="project" value="TreeGrafter"/>
</dbReference>
<protein>
    <recommendedName>
        <fullName evidence="3">M23ase beta-sheet core domain-containing protein</fullName>
    </recommendedName>
</protein>
<feature type="chain" id="PRO_5035182846" description="M23ase beta-sheet core domain-containing protein" evidence="2">
    <location>
        <begin position="33"/>
        <end position="417"/>
    </location>
</feature>
<organism evidence="4 5">
    <name type="scientific">Spirilliplanes yamanashiensis</name>
    <dbReference type="NCBI Taxonomy" id="42233"/>
    <lineage>
        <taxon>Bacteria</taxon>
        <taxon>Bacillati</taxon>
        <taxon>Actinomycetota</taxon>
        <taxon>Actinomycetes</taxon>
        <taxon>Micromonosporales</taxon>
        <taxon>Micromonosporaceae</taxon>
        <taxon>Spirilliplanes</taxon>
    </lineage>
</organism>
<evidence type="ECO:0000313" key="4">
    <source>
        <dbReference type="EMBL" id="GIJ05679.1"/>
    </source>
</evidence>
<reference evidence="4" key="1">
    <citation type="submission" date="2021-01" db="EMBL/GenBank/DDBJ databases">
        <title>Whole genome shotgun sequence of Spirilliplanes yamanashiensis NBRC 15828.</title>
        <authorList>
            <person name="Komaki H."/>
            <person name="Tamura T."/>
        </authorList>
    </citation>
    <scope>NUCLEOTIDE SEQUENCE</scope>
    <source>
        <strain evidence="4">NBRC 15828</strain>
    </source>
</reference>
<evidence type="ECO:0000313" key="5">
    <source>
        <dbReference type="Proteomes" id="UP000652013"/>
    </source>
</evidence>
<dbReference type="AlphaFoldDB" id="A0A8J3YD20"/>
<gene>
    <name evidence="4" type="ORF">Sya03_50310</name>
</gene>
<dbReference type="PANTHER" id="PTHR21666">
    <property type="entry name" value="PEPTIDASE-RELATED"/>
    <property type="match status" value="1"/>
</dbReference>
<keyword evidence="1" id="KW-0175">Coiled coil</keyword>
<name>A0A8J3YD20_9ACTN</name>
<evidence type="ECO:0000259" key="3">
    <source>
        <dbReference type="Pfam" id="PF01551"/>
    </source>
</evidence>
<dbReference type="PANTHER" id="PTHR21666:SF270">
    <property type="entry name" value="MUREIN HYDROLASE ACTIVATOR ENVC"/>
    <property type="match status" value="1"/>
</dbReference>
<feature type="signal peptide" evidence="2">
    <location>
        <begin position="1"/>
        <end position="32"/>
    </location>
</feature>
<dbReference type="RefSeq" id="WP_239107824.1">
    <property type="nucleotide sequence ID" value="NZ_BAAAGJ010000003.1"/>
</dbReference>
<sequence length="417" mass="44149">MHAYRTGARLWAALLVPVLALAGSLAGSAAQADPRDDAKAAATAADRAAANLEDATAAAQRAGIALATAEAALPGAQQRVAEAQGRVVAAEITASTARRRADTAQEAYDAVAARFARAQARVESSRDEFGALVRRSYQGGTVATFSVLLKATGPMDALDRYGYVSRVLNGQQDLIDELVAARRAAREAQDAAGAAKRAADEARAEAEAALAAAERAQQEAEQARAAVLALTEQRRTALLAASAERTATLAKYRLARVEEARMVAELRAWERRNGVGPTLQPGARFLMPVHGWKSSDFGMRFHPLYGAWRLHAGVDLAAGNGEPIYAAADGRVMRAGWAGGYGNYTCVSHGRQQGQSISTCYGHQSRILVGDGQRVRRGQVIGRVGSTGGSTGNHLHFEVRVDGDPRNPEKWLPSCLC</sequence>
<evidence type="ECO:0000256" key="2">
    <source>
        <dbReference type="SAM" id="SignalP"/>
    </source>
</evidence>
<dbReference type="EMBL" id="BOOY01000036">
    <property type="protein sequence ID" value="GIJ05679.1"/>
    <property type="molecule type" value="Genomic_DNA"/>
</dbReference>
<dbReference type="CDD" id="cd12797">
    <property type="entry name" value="M23_peptidase"/>
    <property type="match status" value="1"/>
</dbReference>
<keyword evidence="2" id="KW-0732">Signal</keyword>